<dbReference type="Proteomes" id="UP001642487">
    <property type="component" value="Chromosome 3"/>
</dbReference>
<proteinExistence type="predicted"/>
<reference evidence="1 2" key="1">
    <citation type="submission" date="2024-03" db="EMBL/GenBank/DDBJ databases">
        <authorList>
            <person name="Gkanogiannis A."/>
            <person name="Becerra Lopez-Lavalle L."/>
        </authorList>
    </citation>
    <scope>NUCLEOTIDE SEQUENCE [LARGE SCALE GENOMIC DNA]</scope>
</reference>
<name>A0ABP0YKJ5_9ROSI</name>
<keyword evidence="2" id="KW-1185">Reference proteome</keyword>
<organism evidence="1 2">
    <name type="scientific">Citrullus colocynthis</name>
    <name type="common">colocynth</name>
    <dbReference type="NCBI Taxonomy" id="252529"/>
    <lineage>
        <taxon>Eukaryota</taxon>
        <taxon>Viridiplantae</taxon>
        <taxon>Streptophyta</taxon>
        <taxon>Embryophyta</taxon>
        <taxon>Tracheophyta</taxon>
        <taxon>Spermatophyta</taxon>
        <taxon>Magnoliopsida</taxon>
        <taxon>eudicotyledons</taxon>
        <taxon>Gunneridae</taxon>
        <taxon>Pentapetalae</taxon>
        <taxon>rosids</taxon>
        <taxon>fabids</taxon>
        <taxon>Cucurbitales</taxon>
        <taxon>Cucurbitaceae</taxon>
        <taxon>Benincaseae</taxon>
        <taxon>Citrullus</taxon>
    </lineage>
</organism>
<dbReference type="EMBL" id="OZ021737">
    <property type="protein sequence ID" value="CAK9319072.1"/>
    <property type="molecule type" value="Genomic_DNA"/>
</dbReference>
<protein>
    <submittedName>
        <fullName evidence="1">Uncharacterized protein</fullName>
    </submittedName>
</protein>
<evidence type="ECO:0000313" key="2">
    <source>
        <dbReference type="Proteomes" id="UP001642487"/>
    </source>
</evidence>
<accession>A0ABP0YKJ5</accession>
<gene>
    <name evidence="1" type="ORF">CITCOLO1_LOCUS11063</name>
</gene>
<evidence type="ECO:0000313" key="1">
    <source>
        <dbReference type="EMBL" id="CAK9319072.1"/>
    </source>
</evidence>
<sequence>MFQLSSFPFAVGCYSLSLSPRSSSVFLHRRSRRRRSTVAFHIGLSSPPFDVGAGFVGSQSNPLVSGLNLVLPRRHCGYRISIEFGH</sequence>